<dbReference type="InterPro" id="IPR058240">
    <property type="entry name" value="rSAM_sf"/>
</dbReference>
<feature type="domain" description="Radical SAM core" evidence="8">
    <location>
        <begin position="16"/>
        <end position="260"/>
    </location>
</feature>
<dbReference type="EMBL" id="CP001629">
    <property type="protein sequence ID" value="ACU91427.1"/>
    <property type="molecule type" value="Genomic_DNA"/>
</dbReference>
<dbReference type="GO" id="GO:0051539">
    <property type="term" value="F:4 iron, 4 sulfur cluster binding"/>
    <property type="evidence" value="ECO:0007669"/>
    <property type="project" value="UniProtKB-KW"/>
</dbReference>
<accession>C7LPU5</accession>
<dbReference type="SFLD" id="SFLDG01091">
    <property type="entry name" value="uncharacterized_CHP01210-like"/>
    <property type="match status" value="1"/>
</dbReference>
<evidence type="ECO:0000256" key="7">
    <source>
        <dbReference type="SAM" id="MobiDB-lite"/>
    </source>
</evidence>
<dbReference type="eggNOG" id="COG1242">
    <property type="taxonomic scope" value="Bacteria"/>
</dbReference>
<evidence type="ECO:0000256" key="3">
    <source>
        <dbReference type="ARBA" id="ARBA00022691"/>
    </source>
</evidence>
<evidence type="ECO:0000256" key="4">
    <source>
        <dbReference type="ARBA" id="ARBA00022723"/>
    </source>
</evidence>
<dbReference type="HOGENOM" id="CLU_060920_0_0_7"/>
<keyword evidence="2" id="KW-0004">4Fe-4S</keyword>
<evidence type="ECO:0000313" key="9">
    <source>
        <dbReference type="EMBL" id="ACU91427.1"/>
    </source>
</evidence>
<dbReference type="RefSeq" id="WP_015775514.1">
    <property type="nucleotide sequence ID" value="NC_013173.1"/>
</dbReference>
<dbReference type="Proteomes" id="UP000002216">
    <property type="component" value="Chromosome"/>
</dbReference>
<dbReference type="OrthoDB" id="9801689at2"/>
<gene>
    <name evidence="9" type="ordered locus">Dbac_3355</name>
</gene>
<dbReference type="InterPro" id="IPR023404">
    <property type="entry name" value="rSAM_horseshoe"/>
</dbReference>
<dbReference type="InterPro" id="IPR005911">
    <property type="entry name" value="YhcC-like"/>
</dbReference>
<dbReference type="AlphaFoldDB" id="C7LPU5"/>
<evidence type="ECO:0000256" key="5">
    <source>
        <dbReference type="ARBA" id="ARBA00023004"/>
    </source>
</evidence>
<dbReference type="Pfam" id="PF16199">
    <property type="entry name" value="Radical_SAM_C"/>
    <property type="match status" value="1"/>
</dbReference>
<keyword evidence="6" id="KW-0411">Iron-sulfur</keyword>
<dbReference type="SFLD" id="SFLDG01086">
    <property type="entry name" value="elongater_protein-like"/>
    <property type="match status" value="1"/>
</dbReference>
<dbReference type="InterPro" id="IPR007197">
    <property type="entry name" value="rSAM"/>
</dbReference>
<dbReference type="GO" id="GO:0046872">
    <property type="term" value="F:metal ion binding"/>
    <property type="evidence" value="ECO:0007669"/>
    <property type="project" value="UniProtKB-KW"/>
</dbReference>
<dbReference type="SFLD" id="SFLDS00029">
    <property type="entry name" value="Radical_SAM"/>
    <property type="match status" value="1"/>
</dbReference>
<evidence type="ECO:0000256" key="2">
    <source>
        <dbReference type="ARBA" id="ARBA00022485"/>
    </source>
</evidence>
<feature type="compositionally biased region" description="Basic and acidic residues" evidence="7">
    <location>
        <begin position="305"/>
        <end position="317"/>
    </location>
</feature>
<comment type="cofactor">
    <cofactor evidence="1">
        <name>[4Fe-4S] cluster</name>
        <dbReference type="ChEBI" id="CHEBI:49883"/>
    </cofactor>
</comment>
<dbReference type="STRING" id="525897.Dbac_3355"/>
<protein>
    <recommendedName>
        <fullName evidence="8">Radical SAM core domain-containing protein</fullName>
    </recommendedName>
</protein>
<dbReference type="PANTHER" id="PTHR11135">
    <property type="entry name" value="HISTONE ACETYLTRANSFERASE-RELATED"/>
    <property type="match status" value="1"/>
</dbReference>
<dbReference type="PANTHER" id="PTHR11135:SF1">
    <property type="entry name" value="PROTEIN YHCC"/>
    <property type="match status" value="1"/>
</dbReference>
<dbReference type="Gene3D" id="3.80.30.20">
    <property type="entry name" value="tm_1862 like domain"/>
    <property type="match status" value="1"/>
</dbReference>
<keyword evidence="3" id="KW-0949">S-adenosyl-L-methionine</keyword>
<dbReference type="InterPro" id="IPR039661">
    <property type="entry name" value="ELP3"/>
</dbReference>
<sequence length="317" mass="35727">MSHNRFYRLSLYFKQRFGQRVRKIPLDAGSSCPNRDGTLSRSGCAFCNQKGTGTGLAEAGMSLRHQYFAYRELSRDRDTDTRFLGYLQSFSNTHGPAERLRALLQELAGLPDLVGLAIGTRPDCLDEEKLDILRSAPFEELWLDLGLQSAQDSTLHRINRGHDAACFATWAQKAAERGIKVCAHVITGLPGENLADFEQTILFVNSLPVSGIKIHNLYICRDTPLESAWRAGSIALLSQEESQTWLVRGIALLRQDIVIHRINSDPEQDELLAPLWAMKKTAYLNAVKQHLHDTDTWQGKALGQKRPEWMNPQKEKT</sequence>
<keyword evidence="4" id="KW-0479">Metal-binding</keyword>
<name>C7LPU5_DESBD</name>
<reference evidence="9 10" key="1">
    <citation type="journal article" date="2009" name="Stand. Genomic Sci.">
        <title>Complete genome sequence of Desulfomicrobium baculatum type strain (X).</title>
        <authorList>
            <person name="Copeland A."/>
            <person name="Spring S."/>
            <person name="Goker M."/>
            <person name="Schneider S."/>
            <person name="Lapidus A."/>
            <person name="Del Rio T.G."/>
            <person name="Tice H."/>
            <person name="Cheng J.F."/>
            <person name="Chen F."/>
            <person name="Nolan M."/>
            <person name="Bruce D."/>
            <person name="Goodwin L."/>
            <person name="Pitluck S."/>
            <person name="Ivanova N."/>
            <person name="Mavrommatis K."/>
            <person name="Ovchinnikova G."/>
            <person name="Pati A."/>
            <person name="Chen A."/>
            <person name="Palaniappan K."/>
            <person name="Land M."/>
            <person name="Hauser L."/>
            <person name="Chang Y.J."/>
            <person name="Jeffries C.C."/>
            <person name="Meincke L."/>
            <person name="Sims D."/>
            <person name="Brettin T."/>
            <person name="Detter J.C."/>
            <person name="Han C."/>
            <person name="Chain P."/>
            <person name="Bristow J."/>
            <person name="Eisen J.A."/>
            <person name="Markowitz V."/>
            <person name="Hugenholtz P."/>
            <person name="Kyrpides N.C."/>
            <person name="Klenk H.P."/>
            <person name="Lucas S."/>
        </authorList>
    </citation>
    <scope>NUCLEOTIDE SEQUENCE [LARGE SCALE GENOMIC DNA]</scope>
    <source>
        <strain evidence="10">DSM 4028 / VKM B-1378 / X</strain>
    </source>
</reference>
<dbReference type="PROSITE" id="PS51918">
    <property type="entry name" value="RADICAL_SAM"/>
    <property type="match status" value="1"/>
</dbReference>
<dbReference type="Pfam" id="PF04055">
    <property type="entry name" value="Radical_SAM"/>
    <property type="match status" value="1"/>
</dbReference>
<dbReference type="NCBIfam" id="TIGR01212">
    <property type="entry name" value="TIGR01212 family radical SAM protein"/>
    <property type="match status" value="1"/>
</dbReference>
<evidence type="ECO:0000256" key="1">
    <source>
        <dbReference type="ARBA" id="ARBA00001966"/>
    </source>
</evidence>
<evidence type="ECO:0000256" key="6">
    <source>
        <dbReference type="ARBA" id="ARBA00023014"/>
    </source>
</evidence>
<dbReference type="InterPro" id="IPR032432">
    <property type="entry name" value="Radical_SAM_C"/>
</dbReference>
<dbReference type="SMART" id="SM00729">
    <property type="entry name" value="Elp3"/>
    <property type="match status" value="1"/>
</dbReference>
<organism evidence="9 10">
    <name type="scientific">Desulfomicrobium baculatum (strain DSM 4028 / VKM B-1378 / X)</name>
    <name type="common">Desulfovibrio baculatus</name>
    <dbReference type="NCBI Taxonomy" id="525897"/>
    <lineage>
        <taxon>Bacteria</taxon>
        <taxon>Pseudomonadati</taxon>
        <taxon>Thermodesulfobacteriota</taxon>
        <taxon>Desulfovibrionia</taxon>
        <taxon>Desulfovibrionales</taxon>
        <taxon>Desulfomicrobiaceae</taxon>
        <taxon>Desulfomicrobium</taxon>
    </lineage>
</organism>
<proteinExistence type="predicted"/>
<evidence type="ECO:0000259" key="8">
    <source>
        <dbReference type="PROSITE" id="PS51918"/>
    </source>
</evidence>
<dbReference type="InterPro" id="IPR006638">
    <property type="entry name" value="Elp3/MiaA/NifB-like_rSAM"/>
</dbReference>
<dbReference type="SUPFAM" id="SSF102114">
    <property type="entry name" value="Radical SAM enzymes"/>
    <property type="match status" value="1"/>
</dbReference>
<dbReference type="KEGG" id="dba:Dbac_3355"/>
<keyword evidence="10" id="KW-1185">Reference proteome</keyword>
<keyword evidence="5" id="KW-0408">Iron</keyword>
<dbReference type="GO" id="GO:0003824">
    <property type="term" value="F:catalytic activity"/>
    <property type="evidence" value="ECO:0007669"/>
    <property type="project" value="InterPro"/>
</dbReference>
<evidence type="ECO:0000313" key="10">
    <source>
        <dbReference type="Proteomes" id="UP000002216"/>
    </source>
</evidence>
<feature type="region of interest" description="Disordered" evidence="7">
    <location>
        <begin position="297"/>
        <end position="317"/>
    </location>
</feature>